<dbReference type="RefSeq" id="WP_379895066.1">
    <property type="nucleotide sequence ID" value="NZ_CBCSCT010000033.1"/>
</dbReference>
<evidence type="ECO:0000313" key="1">
    <source>
        <dbReference type="EMBL" id="MFC5987657.1"/>
    </source>
</evidence>
<accession>A0ABW1IRE1</accession>
<dbReference type="Proteomes" id="UP001596250">
    <property type="component" value="Unassembled WGS sequence"/>
</dbReference>
<evidence type="ECO:0008006" key="3">
    <source>
        <dbReference type="Google" id="ProtNLM"/>
    </source>
</evidence>
<sequence length="347" mass="39187">MKVGTARKAAADWVRRHVIREDWFRGAYFSGSTVLMEDEVELPASSDMDVVVVTAEDDPPAKPGKFLYDGVLLEITFLGQKQLTSAEVVLTSYHLAGSFRRNTIIEDPTGLLRRLYEQVSERFAQRSYVMKRCMDARKRVENFLQSIDASAPWHDQVTSWLFATGVTAHVVLVAALRNPTVRLRYVAAREVLLEFAHADLYEEMLGLLGCREWSPKQTERHLNELARTFDAAASVAQTPFFFRSDITVAAKPIVIDGSRGLIKDGFHREAVFWMVATFARCHKILAADAPHLERIYAPAFEAAVTGLGIETKEDLLRRADGVRQFLPRLWSAAEDIIHKHPEVIHPL</sequence>
<protein>
    <recommendedName>
        <fullName evidence="3">Polymerase nucleotidyl transferase domain-containing protein</fullName>
    </recommendedName>
</protein>
<organism evidence="1 2">
    <name type="scientific">Marinicrinis lubricantis</name>
    <dbReference type="NCBI Taxonomy" id="2086470"/>
    <lineage>
        <taxon>Bacteria</taxon>
        <taxon>Bacillati</taxon>
        <taxon>Bacillota</taxon>
        <taxon>Bacilli</taxon>
        <taxon>Bacillales</taxon>
        <taxon>Paenibacillaceae</taxon>
    </lineage>
</organism>
<dbReference type="EMBL" id="JBHSQV010000168">
    <property type="protein sequence ID" value="MFC5987657.1"/>
    <property type="molecule type" value="Genomic_DNA"/>
</dbReference>
<name>A0ABW1IRE1_9BACL</name>
<keyword evidence="2" id="KW-1185">Reference proteome</keyword>
<gene>
    <name evidence="1" type="ORF">ACFPXP_14720</name>
</gene>
<proteinExistence type="predicted"/>
<comment type="caution">
    <text evidence="1">The sequence shown here is derived from an EMBL/GenBank/DDBJ whole genome shotgun (WGS) entry which is preliminary data.</text>
</comment>
<reference evidence="2" key="1">
    <citation type="journal article" date="2019" name="Int. J. Syst. Evol. Microbiol.">
        <title>The Global Catalogue of Microorganisms (GCM) 10K type strain sequencing project: providing services to taxonomists for standard genome sequencing and annotation.</title>
        <authorList>
            <consortium name="The Broad Institute Genomics Platform"/>
            <consortium name="The Broad Institute Genome Sequencing Center for Infectious Disease"/>
            <person name="Wu L."/>
            <person name="Ma J."/>
        </authorList>
    </citation>
    <scope>NUCLEOTIDE SEQUENCE [LARGE SCALE GENOMIC DNA]</scope>
    <source>
        <strain evidence="2">CCM 8749</strain>
    </source>
</reference>
<evidence type="ECO:0000313" key="2">
    <source>
        <dbReference type="Proteomes" id="UP001596250"/>
    </source>
</evidence>